<dbReference type="Gene3D" id="1.20.1280.50">
    <property type="match status" value="1"/>
</dbReference>
<dbReference type="SUPFAM" id="SSF81383">
    <property type="entry name" value="F-box domain"/>
    <property type="match status" value="1"/>
</dbReference>
<comment type="caution">
    <text evidence="3">The sequence shown here is derived from an EMBL/GenBank/DDBJ whole genome shotgun (WGS) entry which is preliminary data.</text>
</comment>
<organism evidence="3 4">
    <name type="scientific">Psilocybe cf. subviscida</name>
    <dbReference type="NCBI Taxonomy" id="2480587"/>
    <lineage>
        <taxon>Eukaryota</taxon>
        <taxon>Fungi</taxon>
        <taxon>Dikarya</taxon>
        <taxon>Basidiomycota</taxon>
        <taxon>Agaricomycotina</taxon>
        <taxon>Agaricomycetes</taxon>
        <taxon>Agaricomycetidae</taxon>
        <taxon>Agaricales</taxon>
        <taxon>Agaricineae</taxon>
        <taxon>Strophariaceae</taxon>
        <taxon>Psilocybe</taxon>
    </lineage>
</organism>
<evidence type="ECO:0000256" key="1">
    <source>
        <dbReference type="SAM" id="MobiDB-lite"/>
    </source>
</evidence>
<feature type="region of interest" description="Disordered" evidence="1">
    <location>
        <begin position="786"/>
        <end position="805"/>
    </location>
</feature>
<dbReference type="PROSITE" id="PS51505">
    <property type="entry name" value="SCA7"/>
    <property type="match status" value="1"/>
</dbReference>
<dbReference type="Proteomes" id="UP000567179">
    <property type="component" value="Unassembled WGS sequence"/>
</dbReference>
<feature type="compositionally biased region" description="Basic residues" evidence="1">
    <location>
        <begin position="676"/>
        <end position="689"/>
    </location>
</feature>
<keyword evidence="4" id="KW-1185">Reference proteome</keyword>
<accession>A0A8H5EXX8</accession>
<dbReference type="EMBL" id="JAACJJ010000042">
    <property type="protein sequence ID" value="KAF5316391.1"/>
    <property type="molecule type" value="Genomic_DNA"/>
</dbReference>
<dbReference type="GO" id="GO:0006357">
    <property type="term" value="P:regulation of transcription by RNA polymerase II"/>
    <property type="evidence" value="ECO:0007669"/>
    <property type="project" value="TreeGrafter"/>
</dbReference>
<dbReference type="GO" id="GO:0000124">
    <property type="term" value="C:SAGA complex"/>
    <property type="evidence" value="ECO:0007669"/>
    <property type="project" value="InterPro"/>
</dbReference>
<dbReference type="GO" id="GO:1904802">
    <property type="term" value="P:RITS complex assembly"/>
    <property type="evidence" value="ECO:0007669"/>
    <property type="project" value="TreeGrafter"/>
</dbReference>
<evidence type="ECO:0000313" key="3">
    <source>
        <dbReference type="EMBL" id="KAF5316391.1"/>
    </source>
</evidence>
<feature type="region of interest" description="Disordered" evidence="1">
    <location>
        <begin position="1447"/>
        <end position="1493"/>
    </location>
</feature>
<dbReference type="Gene3D" id="3.80.10.10">
    <property type="entry name" value="Ribonuclease Inhibitor"/>
    <property type="match status" value="1"/>
</dbReference>
<dbReference type="InterPro" id="IPR013243">
    <property type="entry name" value="SCA7_dom"/>
</dbReference>
<feature type="compositionally biased region" description="Low complexity" evidence="1">
    <location>
        <begin position="795"/>
        <end position="805"/>
    </location>
</feature>
<dbReference type="PANTHER" id="PTHR47805">
    <property type="entry name" value="SAGA-ASSOCIATED FACTOR 73"/>
    <property type="match status" value="1"/>
</dbReference>
<dbReference type="Gene3D" id="6.10.140.1270">
    <property type="match status" value="1"/>
</dbReference>
<evidence type="ECO:0000313" key="4">
    <source>
        <dbReference type="Proteomes" id="UP000567179"/>
    </source>
</evidence>
<feature type="compositionally biased region" description="Basic and acidic residues" evidence="1">
    <location>
        <begin position="651"/>
        <end position="660"/>
    </location>
</feature>
<feature type="region of interest" description="Disordered" evidence="1">
    <location>
        <begin position="752"/>
        <end position="771"/>
    </location>
</feature>
<name>A0A8H5EXX8_9AGAR</name>
<dbReference type="GO" id="GO:0031048">
    <property type="term" value="P:regulatory ncRNA-mediated heterochromatin formation"/>
    <property type="evidence" value="ECO:0007669"/>
    <property type="project" value="TreeGrafter"/>
</dbReference>
<dbReference type="Pfam" id="PF08313">
    <property type="entry name" value="SCA7"/>
    <property type="match status" value="1"/>
</dbReference>
<feature type="region of interest" description="Disordered" evidence="1">
    <location>
        <begin position="647"/>
        <end position="692"/>
    </location>
</feature>
<reference evidence="3 4" key="1">
    <citation type="journal article" date="2020" name="ISME J.">
        <title>Uncovering the hidden diversity of litter-decomposition mechanisms in mushroom-forming fungi.</title>
        <authorList>
            <person name="Floudas D."/>
            <person name="Bentzer J."/>
            <person name="Ahren D."/>
            <person name="Johansson T."/>
            <person name="Persson P."/>
            <person name="Tunlid A."/>
        </authorList>
    </citation>
    <scope>NUCLEOTIDE SEQUENCE [LARGE SCALE GENOMIC DNA]</scope>
    <source>
        <strain evidence="3 4">CBS 101986</strain>
    </source>
</reference>
<feature type="compositionally biased region" description="Acidic residues" evidence="1">
    <location>
        <begin position="1453"/>
        <end position="1493"/>
    </location>
</feature>
<sequence length="1493" mass="167596">MSENVVETPIRMTQETLQRIYPVQYLNTQHNREVPILRLPDEVLLRIFTSAIDWDAGDDPRTTLRRITHTALALQRTQRAPMAPLESYVHLRDGISDISKALLAHASHTSQLKIVGRARHLAAAQALMEDEAPLFEELQIFCIDATDPDSQGAFALPFKLSPTNFRHARHLRSLKLEWVHIDIDSPLLRNLKTLSLRYILPGSLPTWSQLIEMLHRMSFLDHLTLEHVFPNVDPSTLPPKPACLPLLDYVSIECMAASQMQTILSHMSFLRPDELQLHWREGDIDYAPIFQTIGVTTHAKCFGNDFEKLSVDLSPSGRSLSLLAFASGGSSIDVAVPNSTGVGETVIIGDFIDLLCLKNITELEVEIDKEWEHDALRLMADKMPFLQDLTVSFFNAFGFFEVLGMKPGIPHAQAYPQICFPNLQAFTFMNSNFLGREEWVEKVAMEVLATRRDQGAALEGLYFNWVDNLSPEMVVRFEGEVEQVEVLHESVINLFNLMNYFKLRYYTTRLRMKSRVDQQFSERTTVANMMAPVLWEMLTRVVINGGVARYLFSRYLMALKLKPSPPPLPPFSFDTPSPDTLPDTPRPNSPPTSWLSARDMKVFGARPLTSTSDIGVVKCKECGKPVLRSFMVEHADNCAAIRSGIKKGKGGKVEVDDGKKGGKKRKASPSPEAPSKKAKPAPKVTKGRMKGPVDYDKQCGVINDKNLPCSRSLTCKSHSMGAKRAVQGRSRDYDELLLDWQRANNPNFVEPVKRETKAEKKEKKEREKLEKKRLAGEAAAALGEQAAAAGGGKKAAGAGASSKKGGKKAAAAAAAQQRLAEEMRDDVSEDLDDLDSDVEVEELIRSVRTAKENGIIGVPLAVPCDASSWFVQRRERARCCRDLLMNALGSGGGTGGIASSLINRSTSMSSTVGIISKENQRRDARLKEQQNDCVPIAKLSPEILLRIFSLVQNTSWSPDPAHKISWIKVTHVCRYWRLIAIYSPTLWTTPSTEHQKWTAVMLQRSASAPLNIYLHYFALRKRIISLEEKHRKINIAVFTNLDRVRTLFLDMDYVSLTNLQKFLEEGPIVGLNASLLEEMSICSTPENPDRHPFHLKSTTFQKTDRLREIRLVESQIDWESLLLSNLTSFTYLLTSMAPELPQPPTWQEMADALARMPNLKTLHLRMPLPTNEIPSAQLIKSVNLSQLQHLTLDFEFHSQIRSFLSLITVGPSLEHVVVRCANYDLIPESYAITLRAISDALTWSFWERICSMRLSANWSSKGKNLDILDFFRTPLPAKDTVPSCVRLELPCKESDPKDGDRKISDIVDSVHLSNLTEVALLRMDLSSQALTTSFGLHPHLSSITVTGPTSLSLIEALTPVSYNVLTRRVQFAKLLAITIKDTILQRDAPDKDATQIRDNFERSIPQRQAHGAVLEKLQVVECCSTLSRTLENITGIDVDIDWEGMVSHYRDGSDDDEMSQEEEEEEEDDDDDKDDEQSNEQQEGEDGEPEDEE</sequence>
<feature type="region of interest" description="Disordered" evidence="1">
    <location>
        <begin position="569"/>
        <end position="596"/>
    </location>
</feature>
<dbReference type="InterPro" id="IPR032675">
    <property type="entry name" value="LRR_dom_sf"/>
</dbReference>
<dbReference type="InterPro" id="IPR036047">
    <property type="entry name" value="F-box-like_dom_sf"/>
</dbReference>
<dbReference type="PANTHER" id="PTHR47805:SF1">
    <property type="entry name" value="SAGA-ASSOCIATED FACTOR 73"/>
    <property type="match status" value="1"/>
</dbReference>
<dbReference type="InterPro" id="IPR037804">
    <property type="entry name" value="SGF73"/>
</dbReference>
<gene>
    <name evidence="3" type="ORF">D9619_006183</name>
</gene>
<feature type="compositionally biased region" description="Low complexity" evidence="1">
    <location>
        <begin position="571"/>
        <end position="583"/>
    </location>
</feature>
<protein>
    <recommendedName>
        <fullName evidence="2">SCA7 domain-containing protein</fullName>
    </recommendedName>
</protein>
<proteinExistence type="predicted"/>
<dbReference type="OrthoDB" id="21678at2759"/>
<feature type="domain" description="SCA7" evidence="2">
    <location>
        <begin position="686"/>
        <end position="752"/>
    </location>
</feature>
<evidence type="ECO:0000259" key="2">
    <source>
        <dbReference type="PROSITE" id="PS51505"/>
    </source>
</evidence>